<dbReference type="EMBL" id="VSSQ01012148">
    <property type="protein sequence ID" value="MPM48554.1"/>
    <property type="molecule type" value="Genomic_DNA"/>
</dbReference>
<name>A0A645AFW9_9ZZZZ</name>
<sequence length="177" mass="19231">MQNRLLECELLFFGLFGVEGCNKTGGKFLPFLCIHRPGEYKSVSPGVCHHLVVQVHYLLRREGGGKFFVKGALHGIGRVFEVSHGILENIGLGCAGIQASHDPLFLSVNIGLCNCNPTEVVIQQGEEFLGLFGIECSRKFTCPVSQRRLHGDLIGCTPPVDFVTVHAVDGEGGKKVL</sequence>
<evidence type="ECO:0000313" key="1">
    <source>
        <dbReference type="EMBL" id="MPM48554.1"/>
    </source>
</evidence>
<accession>A0A645AFW9</accession>
<organism evidence="1">
    <name type="scientific">bioreactor metagenome</name>
    <dbReference type="NCBI Taxonomy" id="1076179"/>
    <lineage>
        <taxon>unclassified sequences</taxon>
        <taxon>metagenomes</taxon>
        <taxon>ecological metagenomes</taxon>
    </lineage>
</organism>
<protein>
    <submittedName>
        <fullName evidence="1">Uncharacterized protein</fullName>
    </submittedName>
</protein>
<proteinExistence type="predicted"/>
<dbReference type="AlphaFoldDB" id="A0A645AFW9"/>
<reference evidence="1" key="1">
    <citation type="submission" date="2019-08" db="EMBL/GenBank/DDBJ databases">
        <authorList>
            <person name="Kucharzyk K."/>
            <person name="Murdoch R.W."/>
            <person name="Higgins S."/>
            <person name="Loffler F."/>
        </authorList>
    </citation>
    <scope>NUCLEOTIDE SEQUENCE</scope>
</reference>
<comment type="caution">
    <text evidence="1">The sequence shown here is derived from an EMBL/GenBank/DDBJ whole genome shotgun (WGS) entry which is preliminary data.</text>
</comment>
<gene>
    <name evidence="1" type="ORF">SDC9_95279</name>
</gene>